<sequence length="190" mass="21098">MEPAAPAEQPPAARPPPATTRSLCPAGCYCCFHLRSRSSIQSFAALCFICNALLLLILFFIVVNPEEATVYIKLSIVHTNLKEVSLLPIPYVITTTLSIMVDLLLLIGIEDNCREVLQVYIGWSSLCTAFECVSWIGFVAWKANSENLAFFKTPSIILIGVALFKVYTVRQLRDYMKVLKDAQPIVRAPS</sequence>
<evidence type="ECO:0000313" key="2">
    <source>
        <dbReference type="EMBL" id="JAP77842.1"/>
    </source>
</evidence>
<dbReference type="AlphaFoldDB" id="A0A131YH64"/>
<keyword evidence="1" id="KW-0812">Transmembrane</keyword>
<proteinExistence type="predicted"/>
<organism evidence="2">
    <name type="scientific">Rhipicephalus appendiculatus</name>
    <name type="common">Brown ear tick</name>
    <dbReference type="NCBI Taxonomy" id="34631"/>
    <lineage>
        <taxon>Eukaryota</taxon>
        <taxon>Metazoa</taxon>
        <taxon>Ecdysozoa</taxon>
        <taxon>Arthropoda</taxon>
        <taxon>Chelicerata</taxon>
        <taxon>Arachnida</taxon>
        <taxon>Acari</taxon>
        <taxon>Parasitiformes</taxon>
        <taxon>Ixodida</taxon>
        <taxon>Ixodoidea</taxon>
        <taxon>Ixodidae</taxon>
        <taxon>Rhipicephalinae</taxon>
        <taxon>Rhipicephalus</taxon>
        <taxon>Rhipicephalus</taxon>
    </lineage>
</organism>
<feature type="transmembrane region" description="Helical" evidence="1">
    <location>
        <begin position="147"/>
        <end position="167"/>
    </location>
</feature>
<feature type="transmembrane region" description="Helical" evidence="1">
    <location>
        <begin position="119"/>
        <end position="141"/>
    </location>
</feature>
<feature type="transmembrane region" description="Helical" evidence="1">
    <location>
        <begin position="43"/>
        <end position="64"/>
    </location>
</feature>
<keyword evidence="1" id="KW-0472">Membrane</keyword>
<keyword evidence="1" id="KW-1133">Transmembrane helix</keyword>
<feature type="transmembrane region" description="Helical" evidence="1">
    <location>
        <begin position="84"/>
        <end position="107"/>
    </location>
</feature>
<accession>A0A131YH64</accession>
<dbReference type="EMBL" id="GEDV01010715">
    <property type="protein sequence ID" value="JAP77842.1"/>
    <property type="molecule type" value="Transcribed_RNA"/>
</dbReference>
<name>A0A131YH64_RHIAP</name>
<reference evidence="2" key="1">
    <citation type="journal article" date="2016" name="Ticks Tick Borne Dis.">
        <title>De novo assembly and annotation of the salivary gland transcriptome of Rhipicephalus appendiculatus male and female ticks during blood feeding.</title>
        <authorList>
            <person name="de Castro M.H."/>
            <person name="de Klerk D."/>
            <person name="Pienaar R."/>
            <person name="Latif A.A."/>
            <person name="Rees D.J."/>
            <person name="Mans B.J."/>
        </authorList>
    </citation>
    <scope>NUCLEOTIDE SEQUENCE</scope>
    <source>
        <tissue evidence="2">Salivary glands</tissue>
    </source>
</reference>
<protein>
    <submittedName>
        <fullName evidence="2">Uncharacterized protein</fullName>
    </submittedName>
</protein>
<evidence type="ECO:0000256" key="1">
    <source>
        <dbReference type="SAM" id="Phobius"/>
    </source>
</evidence>